<keyword evidence="2" id="KW-0963">Cytoplasm</keyword>
<protein>
    <recommendedName>
        <fullName evidence="4">NACHT domain-containing protein</fullName>
    </recommendedName>
</protein>
<dbReference type="GO" id="GO:0005737">
    <property type="term" value="C:cytoplasm"/>
    <property type="evidence" value="ECO:0007669"/>
    <property type="project" value="UniProtKB-SubCell"/>
</dbReference>
<evidence type="ECO:0000313" key="6">
    <source>
        <dbReference type="Proteomes" id="UP001209878"/>
    </source>
</evidence>
<comment type="caution">
    <text evidence="5">The sequence shown here is derived from an EMBL/GenBank/DDBJ whole genome shotgun (WGS) entry which is preliminary data.</text>
</comment>
<dbReference type="AlphaFoldDB" id="A0AAD9MSM2"/>
<proteinExistence type="predicted"/>
<evidence type="ECO:0000256" key="1">
    <source>
        <dbReference type="ARBA" id="ARBA00004496"/>
    </source>
</evidence>
<evidence type="ECO:0000313" key="5">
    <source>
        <dbReference type="EMBL" id="KAK2142346.1"/>
    </source>
</evidence>
<evidence type="ECO:0000259" key="4">
    <source>
        <dbReference type="PROSITE" id="PS50837"/>
    </source>
</evidence>
<dbReference type="SUPFAM" id="SSF52540">
    <property type="entry name" value="P-loop containing nucleoside triphosphate hydrolases"/>
    <property type="match status" value="1"/>
</dbReference>
<reference evidence="5" key="1">
    <citation type="journal article" date="2023" name="Mol. Biol. Evol.">
        <title>Third-Generation Sequencing Reveals the Adaptive Role of the Epigenome in Three Deep-Sea Polychaetes.</title>
        <authorList>
            <person name="Perez M."/>
            <person name="Aroh O."/>
            <person name="Sun Y."/>
            <person name="Lan Y."/>
            <person name="Juniper S.K."/>
            <person name="Young C.R."/>
            <person name="Angers B."/>
            <person name="Qian P.Y."/>
        </authorList>
    </citation>
    <scope>NUCLEOTIDE SEQUENCE</scope>
    <source>
        <strain evidence="5">R07B-5</strain>
    </source>
</reference>
<dbReference type="InterPro" id="IPR027417">
    <property type="entry name" value="P-loop_NTPase"/>
</dbReference>
<dbReference type="Pfam" id="PF05729">
    <property type="entry name" value="NACHT"/>
    <property type="match status" value="1"/>
</dbReference>
<organism evidence="5 6">
    <name type="scientific">Ridgeia piscesae</name>
    <name type="common">Tubeworm</name>
    <dbReference type="NCBI Taxonomy" id="27915"/>
    <lineage>
        <taxon>Eukaryota</taxon>
        <taxon>Metazoa</taxon>
        <taxon>Spiralia</taxon>
        <taxon>Lophotrochozoa</taxon>
        <taxon>Annelida</taxon>
        <taxon>Polychaeta</taxon>
        <taxon>Sedentaria</taxon>
        <taxon>Canalipalpata</taxon>
        <taxon>Sabellida</taxon>
        <taxon>Siboglinidae</taxon>
        <taxon>Ridgeia</taxon>
    </lineage>
</organism>
<dbReference type="InterPro" id="IPR007111">
    <property type="entry name" value="NACHT_NTPase"/>
</dbReference>
<dbReference type="EMBL" id="JAODUO010004912">
    <property type="protein sequence ID" value="KAK2142346.1"/>
    <property type="molecule type" value="Genomic_DNA"/>
</dbReference>
<keyword evidence="6" id="KW-1185">Reference proteome</keyword>
<comment type="subcellular location">
    <subcellularLocation>
        <location evidence="1">Cytoplasm</location>
    </subcellularLocation>
</comment>
<dbReference type="Gene3D" id="3.40.50.300">
    <property type="entry name" value="P-loop containing nucleotide triphosphate hydrolases"/>
    <property type="match status" value="1"/>
</dbReference>
<keyword evidence="3" id="KW-0677">Repeat</keyword>
<dbReference type="PANTHER" id="PTHR45690:SF19">
    <property type="entry name" value="NACHT, LRR AND PYD DOMAINS-CONTAINING PROTEIN 3"/>
    <property type="match status" value="1"/>
</dbReference>
<dbReference type="PROSITE" id="PS50837">
    <property type="entry name" value="NACHT"/>
    <property type="match status" value="1"/>
</dbReference>
<evidence type="ECO:0000256" key="2">
    <source>
        <dbReference type="ARBA" id="ARBA00022490"/>
    </source>
</evidence>
<gene>
    <name evidence="5" type="ORF">NP493_4925g00005</name>
</gene>
<dbReference type="PANTHER" id="PTHR45690">
    <property type="entry name" value="NACHT, LRR AND PYD DOMAINS-CONTAINING PROTEIN 12"/>
    <property type="match status" value="1"/>
</dbReference>
<accession>A0AAD9MSM2</accession>
<sequence>MHTDPKRHETLKGIFVDLRIQKNRLEPLPEAITHRDLEELERRRQDSPVVEISQLFSKLKDDEDAPNNVLILGRAGAGKTSLVEKIANDWALKNLWPLIEYVFLVKLRDLLKDGTLPTPLLLFPQGGIFKTPKPAHPRNQNIPLS</sequence>
<dbReference type="InterPro" id="IPR050637">
    <property type="entry name" value="NLRP_innate_immun_reg"/>
</dbReference>
<evidence type="ECO:0000256" key="3">
    <source>
        <dbReference type="ARBA" id="ARBA00022737"/>
    </source>
</evidence>
<name>A0AAD9MSM2_RIDPI</name>
<dbReference type="Proteomes" id="UP001209878">
    <property type="component" value="Unassembled WGS sequence"/>
</dbReference>
<feature type="domain" description="NACHT" evidence="4">
    <location>
        <begin position="67"/>
        <end position="103"/>
    </location>
</feature>